<dbReference type="Pfam" id="PF00482">
    <property type="entry name" value="T2SSF"/>
    <property type="match status" value="1"/>
</dbReference>
<dbReference type="InterPro" id="IPR018076">
    <property type="entry name" value="T2SS_GspF_dom"/>
</dbReference>
<evidence type="ECO:0000256" key="6">
    <source>
        <dbReference type="SAM" id="Phobius"/>
    </source>
</evidence>
<keyword evidence="5 6" id="KW-0472">Membrane</keyword>
<keyword evidence="3 6" id="KW-0812">Transmembrane</keyword>
<evidence type="ECO:0000256" key="2">
    <source>
        <dbReference type="ARBA" id="ARBA00022475"/>
    </source>
</evidence>
<dbReference type="OrthoDB" id="9810662at2"/>
<dbReference type="Proteomes" id="UP000218165">
    <property type="component" value="Chromosome"/>
</dbReference>
<accession>A0A291GP70</accession>
<comment type="subcellular location">
    <subcellularLocation>
        <location evidence="1">Cell membrane</location>
        <topology evidence="1">Multi-pass membrane protein</topology>
    </subcellularLocation>
</comment>
<dbReference type="PANTHER" id="PTHR35007">
    <property type="entry name" value="INTEGRAL MEMBRANE PROTEIN-RELATED"/>
    <property type="match status" value="1"/>
</dbReference>
<organism evidence="9 10">
    <name type="scientific">Brachybacterium vulturis</name>
    <dbReference type="NCBI Taxonomy" id="2017484"/>
    <lineage>
        <taxon>Bacteria</taxon>
        <taxon>Bacillati</taxon>
        <taxon>Actinomycetota</taxon>
        <taxon>Actinomycetes</taxon>
        <taxon>Micrococcales</taxon>
        <taxon>Dermabacteraceae</taxon>
        <taxon>Brachybacterium</taxon>
    </lineage>
</organism>
<gene>
    <name evidence="9" type="ORF">CFK38_10250</name>
</gene>
<keyword evidence="4 6" id="KW-1133">Transmembrane helix</keyword>
<keyword evidence="10" id="KW-1185">Reference proteome</keyword>
<feature type="domain" description="Type II secretion system protein GspF" evidence="8">
    <location>
        <begin position="158"/>
        <end position="283"/>
    </location>
</feature>
<evidence type="ECO:0000313" key="10">
    <source>
        <dbReference type="Proteomes" id="UP000218165"/>
    </source>
</evidence>
<feature type="transmembrane region" description="Helical" evidence="6">
    <location>
        <begin position="119"/>
        <end position="140"/>
    </location>
</feature>
<evidence type="ECO:0000256" key="1">
    <source>
        <dbReference type="ARBA" id="ARBA00004651"/>
    </source>
</evidence>
<evidence type="ECO:0000256" key="7">
    <source>
        <dbReference type="SAM" id="SignalP"/>
    </source>
</evidence>
<evidence type="ECO:0000259" key="8">
    <source>
        <dbReference type="Pfam" id="PF00482"/>
    </source>
</evidence>
<name>A0A291GP70_9MICO</name>
<proteinExistence type="predicted"/>
<feature type="signal peptide" evidence="7">
    <location>
        <begin position="1"/>
        <end position="19"/>
    </location>
</feature>
<sequence length="296" mass="32177">MTMTALLAALLLATACALAALALATPAINARRVRARLQPQISAPSRPTEQEGEDQPGLLTRLALRLMLPPSRQLLQRLIGRAGHPDGWTMEKSALLKLGLPLVLGLLLLLVLSGAPSPLLFLIGIVVLLVSYVVPELLLYSRGIERAEQITLELADTLDQMLISVEAGLGFDAAMERAGRNGKGPLAEELVRTLQDMQMGHSRREAYTSLGDRTDVPDLRRFTRAVIQADKHGVGIAGVLHTQADEMRLKRRQRAEHKAMQVPVKVIFPLMLFILPVLFIVIMGPLAIDLVSGGVL</sequence>
<feature type="transmembrane region" description="Helical" evidence="6">
    <location>
        <begin position="266"/>
        <end position="288"/>
    </location>
</feature>
<protein>
    <submittedName>
        <fullName evidence="9">Secretion system protein</fullName>
    </submittedName>
</protein>
<reference evidence="10" key="1">
    <citation type="submission" date="2017-09" db="EMBL/GenBank/DDBJ databases">
        <title>Brachybacterium sp. VM2412.</title>
        <authorList>
            <person name="Tak E.J."/>
            <person name="Bae J.-W."/>
        </authorList>
    </citation>
    <scope>NUCLEOTIDE SEQUENCE [LARGE SCALE GENOMIC DNA]</scope>
    <source>
        <strain evidence="10">VM2412</strain>
    </source>
</reference>
<dbReference type="AlphaFoldDB" id="A0A291GP70"/>
<dbReference type="KEGG" id="brz:CFK38_10250"/>
<feature type="transmembrane region" description="Helical" evidence="6">
    <location>
        <begin position="95"/>
        <end position="113"/>
    </location>
</feature>
<evidence type="ECO:0000256" key="4">
    <source>
        <dbReference type="ARBA" id="ARBA00022989"/>
    </source>
</evidence>
<evidence type="ECO:0000256" key="3">
    <source>
        <dbReference type="ARBA" id="ARBA00022692"/>
    </source>
</evidence>
<keyword evidence="7" id="KW-0732">Signal</keyword>
<dbReference type="GO" id="GO:0005886">
    <property type="term" value="C:plasma membrane"/>
    <property type="evidence" value="ECO:0007669"/>
    <property type="project" value="UniProtKB-SubCell"/>
</dbReference>
<feature type="chain" id="PRO_5012493906" evidence="7">
    <location>
        <begin position="20"/>
        <end position="296"/>
    </location>
</feature>
<dbReference type="RefSeq" id="WP_096802981.1">
    <property type="nucleotide sequence ID" value="NZ_CP023563.1"/>
</dbReference>
<dbReference type="PANTHER" id="PTHR35007:SF2">
    <property type="entry name" value="PILUS ASSEMBLE PROTEIN"/>
    <property type="match status" value="1"/>
</dbReference>
<dbReference type="EMBL" id="CP023563">
    <property type="protein sequence ID" value="ATG51862.1"/>
    <property type="molecule type" value="Genomic_DNA"/>
</dbReference>
<evidence type="ECO:0000313" key="9">
    <source>
        <dbReference type="EMBL" id="ATG51862.1"/>
    </source>
</evidence>
<evidence type="ECO:0000256" key="5">
    <source>
        <dbReference type="ARBA" id="ARBA00023136"/>
    </source>
</evidence>
<keyword evidence="2" id="KW-1003">Cell membrane</keyword>